<feature type="domain" description="Helicase C-terminal" evidence="1">
    <location>
        <begin position="54"/>
        <end position="197"/>
    </location>
</feature>
<dbReference type="PANTHER" id="PTHR47958">
    <property type="entry name" value="ATP-DEPENDENT RNA HELICASE DBP3"/>
    <property type="match status" value="1"/>
</dbReference>
<dbReference type="SMART" id="SM00490">
    <property type="entry name" value="HELICc"/>
    <property type="match status" value="1"/>
</dbReference>
<comment type="caution">
    <text evidence="2">The sequence shown here is derived from an EMBL/GenBank/DDBJ whole genome shotgun (WGS) entry which is preliminary data.</text>
</comment>
<dbReference type="Gene3D" id="3.40.50.300">
    <property type="entry name" value="P-loop containing nucleotide triphosphate hydrolases"/>
    <property type="match status" value="1"/>
</dbReference>
<reference evidence="2 3" key="1">
    <citation type="submission" date="2019-03" db="EMBL/GenBank/DDBJ databases">
        <title>Single cell metagenomics reveals metabolic interactions within the superorganism composed of flagellate Streblomastix strix and complex community of Bacteroidetes bacteria on its surface.</title>
        <authorList>
            <person name="Treitli S.C."/>
            <person name="Kolisko M."/>
            <person name="Husnik F."/>
            <person name="Keeling P."/>
            <person name="Hampl V."/>
        </authorList>
    </citation>
    <scope>NUCLEOTIDE SEQUENCE [LARGE SCALE GENOMIC DNA]</scope>
    <source>
        <strain evidence="2">ST1C</strain>
    </source>
</reference>
<dbReference type="SUPFAM" id="SSF52540">
    <property type="entry name" value="P-loop containing nucleoside triphosphate hydrolases"/>
    <property type="match status" value="1"/>
</dbReference>
<keyword evidence="2" id="KW-0347">Helicase</keyword>
<keyword evidence="2" id="KW-0067">ATP-binding</keyword>
<dbReference type="PROSITE" id="PS51194">
    <property type="entry name" value="HELICASE_CTER"/>
    <property type="match status" value="1"/>
</dbReference>
<evidence type="ECO:0000313" key="3">
    <source>
        <dbReference type="Proteomes" id="UP000324800"/>
    </source>
</evidence>
<keyword evidence="2" id="KW-0547">Nucleotide-binding</keyword>
<dbReference type="EMBL" id="SNRW01009750">
    <property type="protein sequence ID" value="KAA6377524.1"/>
    <property type="molecule type" value="Genomic_DNA"/>
</dbReference>
<organism evidence="2 3">
    <name type="scientific">Streblomastix strix</name>
    <dbReference type="NCBI Taxonomy" id="222440"/>
    <lineage>
        <taxon>Eukaryota</taxon>
        <taxon>Metamonada</taxon>
        <taxon>Preaxostyla</taxon>
        <taxon>Oxymonadida</taxon>
        <taxon>Streblomastigidae</taxon>
        <taxon>Streblomastix</taxon>
    </lineage>
</organism>
<dbReference type="Proteomes" id="UP000324800">
    <property type="component" value="Unassembled WGS sequence"/>
</dbReference>
<dbReference type="InterPro" id="IPR027417">
    <property type="entry name" value="P-loop_NTPase"/>
</dbReference>
<protein>
    <submittedName>
        <fullName evidence="2">Putative ATP-dependent RNA helicase eIF4A</fullName>
    </submittedName>
</protein>
<dbReference type="OrthoDB" id="10265785at2759"/>
<evidence type="ECO:0000313" key="2">
    <source>
        <dbReference type="EMBL" id="KAA6377524.1"/>
    </source>
</evidence>
<dbReference type="GO" id="GO:0004386">
    <property type="term" value="F:helicase activity"/>
    <property type="evidence" value="ECO:0007669"/>
    <property type="project" value="UniProtKB-KW"/>
</dbReference>
<name>A0A5J4V578_9EUKA</name>
<dbReference type="Pfam" id="PF00271">
    <property type="entry name" value="Helicase_C"/>
    <property type="match status" value="1"/>
</dbReference>
<accession>A0A5J4V578</accession>
<evidence type="ECO:0000259" key="1">
    <source>
        <dbReference type="PROSITE" id="PS51194"/>
    </source>
</evidence>
<dbReference type="InterPro" id="IPR001650">
    <property type="entry name" value="Helicase_C-like"/>
</dbReference>
<gene>
    <name evidence="2" type="ORF">EZS28_026948</name>
</gene>
<proteinExistence type="predicted"/>
<dbReference type="AlphaFoldDB" id="A0A5J4V578"/>
<keyword evidence="2" id="KW-0378">Hydrolase</keyword>
<dbReference type="CDD" id="cd18787">
    <property type="entry name" value="SF2_C_DEAD"/>
    <property type="match status" value="1"/>
</dbReference>
<sequence length="198" mass="23119">MDGHDNFRDIGNGQPLKLFYKRICRNIQPLGEIIPDGIRQFCVEVEDIRDKVDVVLELLEILSFEQTVIFCNSQRNVELIYEQLKNKFAVSQIYEGMNEQDLKGAMKEFIDNRSRVLITTDIISQGIHIHQVKFVINYDLPIEIEQYIHRVGHAVQYGKKSIAVNIVSESDVDQLQNIMWFYQTQIDVLLEDFVKLLD</sequence>